<reference evidence="1 2" key="1">
    <citation type="submission" date="2022-06" db="EMBL/GenBank/DDBJ databases">
        <title>Isolation of gut microbiota from human fecal samples.</title>
        <authorList>
            <person name="Pamer E.G."/>
            <person name="Barat B."/>
            <person name="Waligurski E."/>
            <person name="Medina S."/>
            <person name="Paddock L."/>
            <person name="Mostad J."/>
        </authorList>
    </citation>
    <scope>NUCLEOTIDE SEQUENCE [LARGE SCALE GENOMIC DNA]</scope>
    <source>
        <strain evidence="1 2">SL.3.17</strain>
    </source>
</reference>
<accession>A0ABT1RTW5</accession>
<evidence type="ECO:0000313" key="2">
    <source>
        <dbReference type="Proteomes" id="UP001524502"/>
    </source>
</evidence>
<keyword evidence="2" id="KW-1185">Reference proteome</keyword>
<organism evidence="1 2">
    <name type="scientific">Anaerovorax odorimutans</name>
    <dbReference type="NCBI Taxonomy" id="109327"/>
    <lineage>
        <taxon>Bacteria</taxon>
        <taxon>Bacillati</taxon>
        <taxon>Bacillota</taxon>
        <taxon>Clostridia</taxon>
        <taxon>Peptostreptococcales</taxon>
        <taxon>Anaerovoracaceae</taxon>
        <taxon>Anaerovorax</taxon>
    </lineage>
</organism>
<proteinExistence type="predicted"/>
<gene>
    <name evidence="1" type="ORF">NE619_18045</name>
</gene>
<protein>
    <submittedName>
        <fullName evidence="1">Uncharacterized protein</fullName>
    </submittedName>
</protein>
<dbReference type="RefSeq" id="WP_256133839.1">
    <property type="nucleotide sequence ID" value="NZ_JANFXK010000063.1"/>
</dbReference>
<sequence length="56" mass="6696">MKVKVIERYRDLELDEIKEPGDIFEARKDRAEVLLRKGFVEEIKEPKPKKEEPAKK</sequence>
<dbReference type="EMBL" id="JANFXK010000063">
    <property type="protein sequence ID" value="MCQ4638633.1"/>
    <property type="molecule type" value="Genomic_DNA"/>
</dbReference>
<comment type="caution">
    <text evidence="1">The sequence shown here is derived from an EMBL/GenBank/DDBJ whole genome shotgun (WGS) entry which is preliminary data.</text>
</comment>
<name>A0ABT1RTW5_9FIRM</name>
<evidence type="ECO:0000313" key="1">
    <source>
        <dbReference type="EMBL" id="MCQ4638633.1"/>
    </source>
</evidence>
<dbReference type="Proteomes" id="UP001524502">
    <property type="component" value="Unassembled WGS sequence"/>
</dbReference>